<keyword evidence="2 3" id="KW-0040">ANK repeat</keyword>
<dbReference type="PANTHER" id="PTHR24198:SF165">
    <property type="entry name" value="ANKYRIN REPEAT-CONTAINING PROTEIN-RELATED"/>
    <property type="match status" value="1"/>
</dbReference>
<dbReference type="SUPFAM" id="SSF48403">
    <property type="entry name" value="Ankyrin repeat"/>
    <property type="match status" value="1"/>
</dbReference>
<reference evidence="4 5" key="1">
    <citation type="journal article" date="2010" name="Syst. Appl. Microbiol.">
        <title>Four new species of Chryseobacterium from the rhizosphere of coastal sand dune plants, Chryseobacterium elymi sp. nov., Chryseobacterium hagamense sp. nov., Chryseobacterium lathyri sp. nov. and Chryseobacterium rhizosphaerae sp. nov.</title>
        <authorList>
            <person name="Cho S.H."/>
            <person name="Lee K.S."/>
            <person name="Shin D.S."/>
            <person name="Han J.H."/>
            <person name="Park K.S."/>
            <person name="Lee C.H."/>
            <person name="Park K.H."/>
            <person name="Kim S.B."/>
        </authorList>
    </citation>
    <scope>NUCLEOTIDE SEQUENCE [LARGE SCALE GENOMIC DNA]</scope>
    <source>
        <strain evidence="4 5">KCTC 22548</strain>
    </source>
</reference>
<dbReference type="PROSITE" id="PS50297">
    <property type="entry name" value="ANK_REP_REGION"/>
    <property type="match status" value="1"/>
</dbReference>
<comment type="caution">
    <text evidence="4">The sequence shown here is derived from an EMBL/GenBank/DDBJ whole genome shotgun (WGS) entry which is preliminary data.</text>
</comment>
<keyword evidence="1" id="KW-0677">Repeat</keyword>
<dbReference type="PANTHER" id="PTHR24198">
    <property type="entry name" value="ANKYRIN REPEAT AND PROTEIN KINASE DOMAIN-CONTAINING PROTEIN"/>
    <property type="match status" value="1"/>
</dbReference>
<keyword evidence="5" id="KW-1185">Reference proteome</keyword>
<gene>
    <name evidence="4" type="ORF">DRF57_23175</name>
</gene>
<dbReference type="Proteomes" id="UP000256491">
    <property type="component" value="Unassembled WGS sequence"/>
</dbReference>
<dbReference type="EMBL" id="QNUF01000058">
    <property type="protein sequence ID" value="REC69221.1"/>
    <property type="molecule type" value="Genomic_DNA"/>
</dbReference>
<name>A0ABX9IDF2_9FLAO</name>
<dbReference type="InterPro" id="IPR002110">
    <property type="entry name" value="Ankyrin_rpt"/>
</dbReference>
<evidence type="ECO:0000256" key="1">
    <source>
        <dbReference type="ARBA" id="ARBA00022737"/>
    </source>
</evidence>
<protein>
    <submittedName>
        <fullName evidence="4">Ankyrin repeat domain-containing protein</fullName>
    </submittedName>
</protein>
<feature type="repeat" description="ANK" evidence="3">
    <location>
        <begin position="104"/>
        <end position="138"/>
    </location>
</feature>
<evidence type="ECO:0000256" key="3">
    <source>
        <dbReference type="PROSITE-ProRule" id="PRU00023"/>
    </source>
</evidence>
<dbReference type="PRINTS" id="PR01415">
    <property type="entry name" value="ANKYRIN"/>
</dbReference>
<evidence type="ECO:0000313" key="5">
    <source>
        <dbReference type="Proteomes" id="UP000256491"/>
    </source>
</evidence>
<dbReference type="RefSeq" id="WP_115921106.1">
    <property type="nucleotide sequence ID" value="NZ_BJYH01000074.1"/>
</dbReference>
<organism evidence="4 5">
    <name type="scientific">Chryseobacterium rhizosphaerae</name>
    <dbReference type="NCBI Taxonomy" id="395937"/>
    <lineage>
        <taxon>Bacteria</taxon>
        <taxon>Pseudomonadati</taxon>
        <taxon>Bacteroidota</taxon>
        <taxon>Flavobacteriia</taxon>
        <taxon>Flavobacteriales</taxon>
        <taxon>Weeksellaceae</taxon>
        <taxon>Chryseobacterium group</taxon>
        <taxon>Chryseobacterium</taxon>
    </lineage>
</organism>
<evidence type="ECO:0000256" key="2">
    <source>
        <dbReference type="ARBA" id="ARBA00023043"/>
    </source>
</evidence>
<dbReference type="InterPro" id="IPR036770">
    <property type="entry name" value="Ankyrin_rpt-contain_sf"/>
</dbReference>
<sequence length="161" mass="18385">MKKSKIDNVFQFVRLNELDSVESEINSFNVNEFINDFGENLLQEAIAFEAIDIVRFLLNCQIDINHSDQNGKTPLHFSAAHNDFESTKLLLGDKLIEINKNDKYGNNPLWVAVFNARGYYNIVKLLKEFGADPNSRNNNNKSPLDFAKQIGDDEMIKILTS</sequence>
<accession>A0ABX9IDF2</accession>
<feature type="repeat" description="ANK" evidence="3">
    <location>
        <begin position="70"/>
        <end position="91"/>
    </location>
</feature>
<dbReference type="PROSITE" id="PS50088">
    <property type="entry name" value="ANK_REPEAT"/>
    <property type="match status" value="2"/>
</dbReference>
<dbReference type="Gene3D" id="1.25.40.20">
    <property type="entry name" value="Ankyrin repeat-containing domain"/>
    <property type="match status" value="1"/>
</dbReference>
<dbReference type="Pfam" id="PF12796">
    <property type="entry name" value="Ank_2"/>
    <property type="match status" value="1"/>
</dbReference>
<evidence type="ECO:0000313" key="4">
    <source>
        <dbReference type="EMBL" id="REC69221.1"/>
    </source>
</evidence>
<dbReference type="SMART" id="SM00248">
    <property type="entry name" value="ANK"/>
    <property type="match status" value="3"/>
</dbReference>
<proteinExistence type="predicted"/>